<feature type="transmembrane region" description="Helical" evidence="2">
    <location>
        <begin position="154"/>
        <end position="178"/>
    </location>
</feature>
<dbReference type="InterPro" id="IPR002528">
    <property type="entry name" value="MATE_fam"/>
</dbReference>
<keyword evidence="2" id="KW-0812">Transmembrane</keyword>
<dbReference type="EMBL" id="CP074126">
    <property type="protein sequence ID" value="QUS57879.1"/>
    <property type="molecule type" value="Genomic_DNA"/>
</dbReference>
<protein>
    <submittedName>
        <fullName evidence="3">Multidrug transporter MATE</fullName>
    </submittedName>
</protein>
<dbReference type="PANTHER" id="PTHR43298">
    <property type="entry name" value="MULTIDRUG RESISTANCE PROTEIN NORM-RELATED"/>
    <property type="match status" value="1"/>
</dbReference>
<dbReference type="InterPro" id="IPR050222">
    <property type="entry name" value="MATE_MdtK"/>
</dbReference>
<dbReference type="PANTHER" id="PTHR43298:SF2">
    <property type="entry name" value="FMN_FAD EXPORTER YEEO-RELATED"/>
    <property type="match status" value="1"/>
</dbReference>
<keyword evidence="2" id="KW-1133">Transmembrane helix</keyword>
<feature type="transmembrane region" description="Helical" evidence="2">
    <location>
        <begin position="390"/>
        <end position="416"/>
    </location>
</feature>
<feature type="transmembrane region" description="Helical" evidence="2">
    <location>
        <begin position="84"/>
        <end position="106"/>
    </location>
</feature>
<evidence type="ECO:0000313" key="3">
    <source>
        <dbReference type="EMBL" id="QUS57879.1"/>
    </source>
</evidence>
<dbReference type="Proteomes" id="UP000680706">
    <property type="component" value="Chromosome"/>
</dbReference>
<gene>
    <name evidence="3" type="ORF">KGB56_01830</name>
</gene>
<feature type="transmembrane region" description="Helical" evidence="2">
    <location>
        <begin position="315"/>
        <end position="337"/>
    </location>
</feature>
<evidence type="ECO:0000256" key="2">
    <source>
        <dbReference type="SAM" id="Phobius"/>
    </source>
</evidence>
<reference evidence="3 4" key="1">
    <citation type="journal article" date="2021" name="Angew. Chem. Int. Ed. Engl.">
        <title>A novel family of nonribosomal peptides modulate collective behavior in Pseudovibrio bacteria isolated from marine sponges.</title>
        <authorList>
            <person name="Ioca L.P."/>
            <person name="Dai Y."/>
            <person name="Kunakom S."/>
            <person name="Diaz-Espinosa J."/>
            <person name="Krunic A."/>
            <person name="Crnkovic C.M."/>
            <person name="Orjala J."/>
            <person name="Sanchez L.M."/>
            <person name="Ferreira A.G."/>
            <person name="Berlinck R.G.S."/>
            <person name="Eustaquio A.S."/>
        </authorList>
    </citation>
    <scope>NUCLEOTIDE SEQUENCE [LARGE SCALE GENOMIC DNA]</scope>
    <source>
        <strain evidence="3 4">Ab134</strain>
    </source>
</reference>
<evidence type="ECO:0000256" key="1">
    <source>
        <dbReference type="ARBA" id="ARBA00022448"/>
    </source>
</evidence>
<feature type="transmembrane region" description="Helical" evidence="2">
    <location>
        <begin position="349"/>
        <end position="370"/>
    </location>
</feature>
<keyword evidence="2" id="KW-0472">Membrane</keyword>
<feature type="transmembrane region" description="Helical" evidence="2">
    <location>
        <begin position="184"/>
        <end position="207"/>
    </location>
</feature>
<feature type="transmembrane region" description="Helical" evidence="2">
    <location>
        <begin position="273"/>
        <end position="295"/>
    </location>
</feature>
<dbReference type="Pfam" id="PF01554">
    <property type="entry name" value="MatE"/>
    <property type="match status" value="2"/>
</dbReference>
<evidence type="ECO:0000313" key="4">
    <source>
        <dbReference type="Proteomes" id="UP000680706"/>
    </source>
</evidence>
<accession>A0ABX8AW90</accession>
<name>A0ABX8AW90_9HYPH</name>
<feature type="transmembrane region" description="Helical" evidence="2">
    <location>
        <begin position="242"/>
        <end position="266"/>
    </location>
</feature>
<sequence length="439" mass="47154">MISFKHMYLKALPLFLTGSAALFTNWTDTYVSSFFGAPAVAAVGICGMMFFVLFSFSNGFSIAIQSFTAGFLTSRKNSEVLDAFVVCLVLGVSLALILTTASIYLLEDILIVMNPDAEVRTAARQYLEYLLYATPFYYVCSSARGLLISVGKAWVVSYIGIGTQVVNAVATVVLAFGWAGAPNLGVSGIGFGTFIAFALASVFYVLAALQAISQQKLRVGVLSFPLIMEIVGKAFLSASQSTIYALGIFTSYWIVGHLSVLALAVYQVITQATLIPIYAANALGSVAISQVGQAVGAKDQSGAQQVGMKMISGAAYPIVIYALLVMLISEDLLILLLGEALDEPQLIMVFTFSCLILPLNIAGAVANYVLQGAQLFGRVWTVSAVTQWLVFLPLAYVFGVLMNYSLAGVIFADFIYRSSLFFVQYSFWKGYSEPALANP</sequence>
<feature type="transmembrane region" description="Helical" evidence="2">
    <location>
        <begin position="126"/>
        <end position="147"/>
    </location>
</feature>
<proteinExistence type="predicted"/>
<organism evidence="3 4">
    <name type="scientific">Pseudovibrio brasiliensis</name>
    <dbReference type="NCBI Taxonomy" id="1898042"/>
    <lineage>
        <taxon>Bacteria</taxon>
        <taxon>Pseudomonadati</taxon>
        <taxon>Pseudomonadota</taxon>
        <taxon>Alphaproteobacteria</taxon>
        <taxon>Hyphomicrobiales</taxon>
        <taxon>Stappiaceae</taxon>
        <taxon>Pseudovibrio</taxon>
    </lineage>
</organism>
<keyword evidence="4" id="KW-1185">Reference proteome</keyword>
<keyword evidence="1" id="KW-0813">Transport</keyword>